<evidence type="ECO:0000256" key="1">
    <source>
        <dbReference type="SAM" id="SignalP"/>
    </source>
</evidence>
<organism evidence="2 3">
    <name type="scientific">Acrasis kona</name>
    <dbReference type="NCBI Taxonomy" id="1008807"/>
    <lineage>
        <taxon>Eukaryota</taxon>
        <taxon>Discoba</taxon>
        <taxon>Heterolobosea</taxon>
        <taxon>Tetramitia</taxon>
        <taxon>Eutetramitia</taxon>
        <taxon>Acrasidae</taxon>
        <taxon>Acrasis</taxon>
    </lineage>
</organism>
<dbReference type="Pfam" id="PF13385">
    <property type="entry name" value="Laminin_G_3"/>
    <property type="match status" value="1"/>
</dbReference>
<evidence type="ECO:0000313" key="3">
    <source>
        <dbReference type="Proteomes" id="UP001431209"/>
    </source>
</evidence>
<accession>A0AAW2YWR7</accession>
<sequence>MFILFLMIISVVTVALKHFFISGRLPLQEEDTSHIVLIDALHLDGSQYVDVPPGDFNLCTEDFTLELKLRVDEFPPIGSEEVCFISLGDYTGRFKMSFVDNNRLRITYKLSSGEAVDTDIPSINVSDKDWFDLALTYSSQNSETFIYINNRLHYQFRLGGERFLSKTDKSLMIGKCHSSGKPLKGSIHSFHLHSRALPFSKLNYNAPLPWTIVKLNFASNDSKKYLHGVRHIQQAPIPILHNNRLSSPQPPHSI</sequence>
<dbReference type="SUPFAM" id="SSF49899">
    <property type="entry name" value="Concanavalin A-like lectins/glucanases"/>
    <property type="match status" value="1"/>
</dbReference>
<dbReference type="AlphaFoldDB" id="A0AAW2YWR7"/>
<proteinExistence type="predicted"/>
<feature type="signal peptide" evidence="1">
    <location>
        <begin position="1"/>
        <end position="15"/>
    </location>
</feature>
<dbReference type="Gene3D" id="2.60.120.200">
    <property type="match status" value="1"/>
</dbReference>
<comment type="caution">
    <text evidence="2">The sequence shown here is derived from an EMBL/GenBank/DDBJ whole genome shotgun (WGS) entry which is preliminary data.</text>
</comment>
<name>A0AAW2YWR7_9EUKA</name>
<evidence type="ECO:0008006" key="4">
    <source>
        <dbReference type="Google" id="ProtNLM"/>
    </source>
</evidence>
<feature type="non-terminal residue" evidence="2">
    <location>
        <position position="254"/>
    </location>
</feature>
<dbReference type="InterPro" id="IPR013320">
    <property type="entry name" value="ConA-like_dom_sf"/>
</dbReference>
<gene>
    <name evidence="2" type="ORF">AKO1_004434</name>
</gene>
<dbReference type="Proteomes" id="UP001431209">
    <property type="component" value="Unassembled WGS sequence"/>
</dbReference>
<dbReference type="EMBL" id="JAOPGA020000760">
    <property type="protein sequence ID" value="KAL0481366.1"/>
    <property type="molecule type" value="Genomic_DNA"/>
</dbReference>
<keyword evidence="1" id="KW-0732">Signal</keyword>
<protein>
    <recommendedName>
        <fullName evidence="4">Laminin G domain-containing protein</fullName>
    </recommendedName>
</protein>
<keyword evidence="3" id="KW-1185">Reference proteome</keyword>
<evidence type="ECO:0000313" key="2">
    <source>
        <dbReference type="EMBL" id="KAL0481366.1"/>
    </source>
</evidence>
<feature type="chain" id="PRO_5043340869" description="Laminin G domain-containing protein" evidence="1">
    <location>
        <begin position="16"/>
        <end position="254"/>
    </location>
</feature>
<reference evidence="2 3" key="1">
    <citation type="submission" date="2024-03" db="EMBL/GenBank/DDBJ databases">
        <title>The Acrasis kona genome and developmental transcriptomes reveal deep origins of eukaryotic multicellular pathways.</title>
        <authorList>
            <person name="Sheikh S."/>
            <person name="Fu C.-J."/>
            <person name="Brown M.W."/>
            <person name="Baldauf S.L."/>
        </authorList>
    </citation>
    <scope>NUCLEOTIDE SEQUENCE [LARGE SCALE GENOMIC DNA]</scope>
    <source>
        <strain evidence="2 3">ATCC MYA-3509</strain>
    </source>
</reference>